<dbReference type="EMBL" id="BSEN01000004">
    <property type="protein sequence ID" value="GLJ75507.1"/>
    <property type="molecule type" value="Genomic_DNA"/>
</dbReference>
<keyword evidence="4 7" id="KW-1133">Transmembrane helix</keyword>
<evidence type="ECO:0000256" key="2">
    <source>
        <dbReference type="ARBA" id="ARBA00022475"/>
    </source>
</evidence>
<evidence type="ECO:0000256" key="4">
    <source>
        <dbReference type="ARBA" id="ARBA00022989"/>
    </source>
</evidence>
<evidence type="ECO:0008006" key="10">
    <source>
        <dbReference type="Google" id="ProtNLM"/>
    </source>
</evidence>
<comment type="subcellular location">
    <subcellularLocation>
        <location evidence="1">Cell membrane</location>
        <topology evidence="1">Multi-pass membrane protein</topology>
    </subcellularLocation>
</comment>
<proteinExistence type="predicted"/>
<protein>
    <recommendedName>
        <fullName evidence="10">YihY/virulence factor BrkB family protein</fullName>
    </recommendedName>
</protein>
<accession>A0A9W6H8W4</accession>
<evidence type="ECO:0000256" key="3">
    <source>
        <dbReference type="ARBA" id="ARBA00022692"/>
    </source>
</evidence>
<dbReference type="InterPro" id="IPR017039">
    <property type="entry name" value="Virul_fac_BrkB"/>
</dbReference>
<name>A0A9W6H8W4_9MICO</name>
<feature type="compositionally biased region" description="Basic and acidic residues" evidence="6">
    <location>
        <begin position="1"/>
        <end position="13"/>
    </location>
</feature>
<evidence type="ECO:0000256" key="1">
    <source>
        <dbReference type="ARBA" id="ARBA00004651"/>
    </source>
</evidence>
<dbReference type="GO" id="GO:0005886">
    <property type="term" value="C:plasma membrane"/>
    <property type="evidence" value="ECO:0007669"/>
    <property type="project" value="UniProtKB-SubCell"/>
</dbReference>
<feature type="region of interest" description="Disordered" evidence="6">
    <location>
        <begin position="1"/>
        <end position="36"/>
    </location>
</feature>
<dbReference type="RefSeq" id="WP_271176192.1">
    <property type="nucleotide sequence ID" value="NZ_BAAAJO010000004.1"/>
</dbReference>
<evidence type="ECO:0000313" key="8">
    <source>
        <dbReference type="EMBL" id="GLJ75507.1"/>
    </source>
</evidence>
<reference evidence="8" key="2">
    <citation type="submission" date="2023-01" db="EMBL/GenBank/DDBJ databases">
        <authorList>
            <person name="Sun Q."/>
            <person name="Evtushenko L."/>
        </authorList>
    </citation>
    <scope>NUCLEOTIDE SEQUENCE</scope>
    <source>
        <strain evidence="8">VKM Ac-1401</strain>
    </source>
</reference>
<organism evidence="8 9">
    <name type="scientific">Leifsonia poae</name>
    <dbReference type="NCBI Taxonomy" id="110933"/>
    <lineage>
        <taxon>Bacteria</taxon>
        <taxon>Bacillati</taxon>
        <taxon>Actinomycetota</taxon>
        <taxon>Actinomycetes</taxon>
        <taxon>Micrococcales</taxon>
        <taxon>Microbacteriaceae</taxon>
        <taxon>Leifsonia</taxon>
    </lineage>
</organism>
<feature type="transmembrane region" description="Helical" evidence="7">
    <location>
        <begin position="151"/>
        <end position="172"/>
    </location>
</feature>
<evidence type="ECO:0000256" key="7">
    <source>
        <dbReference type="SAM" id="Phobius"/>
    </source>
</evidence>
<keyword evidence="3 7" id="KW-0812">Transmembrane</keyword>
<feature type="transmembrane region" description="Helical" evidence="7">
    <location>
        <begin position="308"/>
        <end position="334"/>
    </location>
</feature>
<keyword evidence="2" id="KW-1003">Cell membrane</keyword>
<sequence>MAAKKSKDVRAVRPDPSLQRAGGTVEPVDKESLKERVTDAAEPLRERFEKPVATVTGWAKWVKALRPYRVYMNFSYSDGNLRAAGMGYQSLFAVFAALWVAFSVAGLWLTGNPQVFEALIELINRAVPGLIAVDGEPGAIDVAQLENATSFGWTGIIAAIGLLWTAIGWLYYTRQAVRAVFGLTRDTTNYVLQKVRDLGLALLFGVVLLVSAILTIFSTEALTFLLQLFGLEDTLLTTVVTRISGLFVSVVLNIVTLGAMFRVLARVAIPWRNLFFGALLGSAALAGLSALAGLFLGSATNNPLLATFAVFIGLLLWFNLVSRVMLLSASWIAVGMFDRGLSPRVVTAEQAAAEKAAAEYDARVLVARSELEEAKSQLAHSRWYNRLQAQWAVERAQNALNDVLDEGTVGRSR</sequence>
<comment type="caution">
    <text evidence="8">The sequence shown here is derived from an EMBL/GenBank/DDBJ whole genome shotgun (WGS) entry which is preliminary data.</text>
</comment>
<reference evidence="8" key="1">
    <citation type="journal article" date="2014" name="Int. J. Syst. Evol. Microbiol.">
        <title>Complete genome sequence of Corynebacterium casei LMG S-19264T (=DSM 44701T), isolated from a smear-ripened cheese.</title>
        <authorList>
            <consortium name="US DOE Joint Genome Institute (JGI-PGF)"/>
            <person name="Walter F."/>
            <person name="Albersmeier A."/>
            <person name="Kalinowski J."/>
            <person name="Ruckert C."/>
        </authorList>
    </citation>
    <scope>NUCLEOTIDE SEQUENCE</scope>
    <source>
        <strain evidence="8">VKM Ac-1401</strain>
    </source>
</reference>
<evidence type="ECO:0000256" key="5">
    <source>
        <dbReference type="ARBA" id="ARBA00023136"/>
    </source>
</evidence>
<dbReference type="AlphaFoldDB" id="A0A9W6H8W4"/>
<dbReference type="Proteomes" id="UP001142372">
    <property type="component" value="Unassembled WGS sequence"/>
</dbReference>
<keyword evidence="9" id="KW-1185">Reference proteome</keyword>
<dbReference type="PANTHER" id="PTHR30213:SF1">
    <property type="entry name" value="INNER MEMBRANE PROTEIN YHJD"/>
    <property type="match status" value="1"/>
</dbReference>
<gene>
    <name evidence="8" type="ORF">GCM10017584_10810</name>
</gene>
<feature type="transmembrane region" description="Helical" evidence="7">
    <location>
        <begin position="273"/>
        <end position="296"/>
    </location>
</feature>
<feature type="transmembrane region" description="Helical" evidence="7">
    <location>
        <begin position="239"/>
        <end position="261"/>
    </location>
</feature>
<feature type="transmembrane region" description="Helical" evidence="7">
    <location>
        <begin position="91"/>
        <end position="109"/>
    </location>
</feature>
<dbReference type="Pfam" id="PF03631">
    <property type="entry name" value="Virul_fac_BrkB"/>
    <property type="match status" value="1"/>
</dbReference>
<feature type="transmembrane region" description="Helical" evidence="7">
    <location>
        <begin position="198"/>
        <end position="219"/>
    </location>
</feature>
<keyword evidence="5 7" id="KW-0472">Membrane</keyword>
<evidence type="ECO:0000256" key="6">
    <source>
        <dbReference type="SAM" id="MobiDB-lite"/>
    </source>
</evidence>
<feature type="compositionally biased region" description="Basic and acidic residues" evidence="6">
    <location>
        <begin position="27"/>
        <end position="36"/>
    </location>
</feature>
<evidence type="ECO:0000313" key="9">
    <source>
        <dbReference type="Proteomes" id="UP001142372"/>
    </source>
</evidence>
<dbReference type="PANTHER" id="PTHR30213">
    <property type="entry name" value="INNER MEMBRANE PROTEIN YHJD"/>
    <property type="match status" value="1"/>
</dbReference>